<feature type="transmembrane region" description="Helical" evidence="1">
    <location>
        <begin position="103"/>
        <end position="120"/>
    </location>
</feature>
<dbReference type="PANTHER" id="PTHR22911:SF103">
    <property type="entry name" value="BLR2811 PROTEIN"/>
    <property type="match status" value="1"/>
</dbReference>
<feature type="domain" description="EamA" evidence="2">
    <location>
        <begin position="11"/>
        <end position="142"/>
    </location>
</feature>
<evidence type="ECO:0000256" key="1">
    <source>
        <dbReference type="SAM" id="Phobius"/>
    </source>
</evidence>
<feature type="transmembrane region" description="Helical" evidence="1">
    <location>
        <begin position="265"/>
        <end position="281"/>
    </location>
</feature>
<keyword evidence="1" id="KW-1133">Transmembrane helix</keyword>
<feature type="transmembrane region" description="Helical" evidence="1">
    <location>
        <begin position="127"/>
        <end position="143"/>
    </location>
</feature>
<gene>
    <name evidence="3" type="ORF">P1J78_17255</name>
</gene>
<dbReference type="SUPFAM" id="SSF103481">
    <property type="entry name" value="Multidrug resistance efflux transporter EmrE"/>
    <property type="match status" value="2"/>
</dbReference>
<accession>A0AAE3NS25</accession>
<reference evidence="3" key="1">
    <citation type="submission" date="2023-03" db="EMBL/GenBank/DDBJ databases">
        <title>Multiphase analysis and comparison of six strains from genera Psychromarinibacter, Lutimaribacter, and Maritimibacter, including a novel species: Psychromarinibacter sediminicola sp. nov.</title>
        <authorList>
            <person name="Wang Y.-H."/>
            <person name="Ye M.-Q."/>
            <person name="Du Z.-J."/>
        </authorList>
    </citation>
    <scope>NUCLEOTIDE SEQUENCE</scope>
    <source>
        <strain evidence="3">C21-152</strain>
    </source>
</reference>
<feature type="transmembrane region" description="Helical" evidence="1">
    <location>
        <begin position="180"/>
        <end position="202"/>
    </location>
</feature>
<evidence type="ECO:0000313" key="4">
    <source>
        <dbReference type="Proteomes" id="UP001220964"/>
    </source>
</evidence>
<proteinExistence type="predicted"/>
<feature type="transmembrane region" description="Helical" evidence="1">
    <location>
        <begin position="40"/>
        <end position="59"/>
    </location>
</feature>
<keyword evidence="4" id="KW-1185">Reference proteome</keyword>
<dbReference type="AlphaFoldDB" id="A0AAE3NS25"/>
<dbReference type="EMBL" id="JARGYC010000052">
    <property type="protein sequence ID" value="MDF0602488.1"/>
    <property type="molecule type" value="Genomic_DNA"/>
</dbReference>
<feature type="domain" description="EamA" evidence="2">
    <location>
        <begin position="152"/>
        <end position="276"/>
    </location>
</feature>
<feature type="transmembrane region" description="Helical" evidence="1">
    <location>
        <begin position="239"/>
        <end position="259"/>
    </location>
</feature>
<dbReference type="GO" id="GO:0016020">
    <property type="term" value="C:membrane"/>
    <property type="evidence" value="ECO:0007669"/>
    <property type="project" value="InterPro"/>
</dbReference>
<dbReference type="InterPro" id="IPR037185">
    <property type="entry name" value="EmrE-like"/>
</dbReference>
<evidence type="ECO:0000313" key="3">
    <source>
        <dbReference type="EMBL" id="MDF0602488.1"/>
    </source>
</evidence>
<dbReference type="RefSeq" id="WP_275568616.1">
    <property type="nucleotide sequence ID" value="NZ_JARGYC010000052.1"/>
</dbReference>
<name>A0AAE3NS25_9RHOB</name>
<feature type="transmembrane region" description="Helical" evidence="1">
    <location>
        <begin position="79"/>
        <end position="97"/>
    </location>
</feature>
<dbReference type="Proteomes" id="UP001220964">
    <property type="component" value="Unassembled WGS sequence"/>
</dbReference>
<comment type="caution">
    <text evidence="3">The sequence shown here is derived from an EMBL/GenBank/DDBJ whole genome shotgun (WGS) entry which is preliminary data.</text>
</comment>
<dbReference type="PANTHER" id="PTHR22911">
    <property type="entry name" value="ACYL-MALONYL CONDENSING ENZYME-RELATED"/>
    <property type="match status" value="1"/>
</dbReference>
<keyword evidence="1" id="KW-0472">Membrane</keyword>
<organism evidence="3 4">
    <name type="scientific">Psychromarinibacter sediminicola</name>
    <dbReference type="NCBI Taxonomy" id="3033385"/>
    <lineage>
        <taxon>Bacteria</taxon>
        <taxon>Pseudomonadati</taxon>
        <taxon>Pseudomonadota</taxon>
        <taxon>Alphaproteobacteria</taxon>
        <taxon>Rhodobacterales</taxon>
        <taxon>Paracoccaceae</taxon>
        <taxon>Psychromarinibacter</taxon>
    </lineage>
</organism>
<dbReference type="InterPro" id="IPR000620">
    <property type="entry name" value="EamA_dom"/>
</dbReference>
<evidence type="ECO:0000259" key="2">
    <source>
        <dbReference type="Pfam" id="PF00892"/>
    </source>
</evidence>
<keyword evidence="1" id="KW-0812">Transmembrane</keyword>
<protein>
    <submittedName>
        <fullName evidence="3">DMT family transporter</fullName>
    </submittedName>
</protein>
<sequence>MRPARLGATATGILLILGAMLLLSTMDALAKQVAQETHPIMATWARYLGQTVVVFVVVIPRMPRVFHTAYPGLQFLRSLFLLLATTCFFFSITLIGLAGSTAVLNLNPVLITLGAALFLGERFGPRRAFAVAAALAGALIVIRPGSAVFSLWSLLPLVSAVFVAAYSLTTRFVGRGEDAWTSLLYAAAFGALVLSVAVPFFWVPPDAATWVLMALMGPIGSLGHLFLIRAYMAAEASAIAPFAYAQLLFSTIWAMTFFGEVPDRWTVLGALVIVGAGLYVWHRETRAAPTPSPPEA</sequence>
<feature type="transmembrane region" description="Helical" evidence="1">
    <location>
        <begin position="208"/>
        <end position="227"/>
    </location>
</feature>
<dbReference type="Pfam" id="PF00892">
    <property type="entry name" value="EamA"/>
    <property type="match status" value="2"/>
</dbReference>
<feature type="transmembrane region" description="Helical" evidence="1">
    <location>
        <begin position="149"/>
        <end position="168"/>
    </location>
</feature>